<dbReference type="SUPFAM" id="SSF82199">
    <property type="entry name" value="SET domain"/>
    <property type="match status" value="1"/>
</dbReference>
<evidence type="ECO:0000256" key="5">
    <source>
        <dbReference type="ARBA" id="ARBA00022691"/>
    </source>
</evidence>
<keyword evidence="4" id="KW-0808">Transferase</keyword>
<dbReference type="GO" id="GO:0032259">
    <property type="term" value="P:methylation"/>
    <property type="evidence" value="ECO:0007669"/>
    <property type="project" value="UniProtKB-KW"/>
</dbReference>
<evidence type="ECO:0000256" key="9">
    <source>
        <dbReference type="ARBA" id="ARBA00023163"/>
    </source>
</evidence>
<keyword evidence="9" id="KW-0804">Transcription</keyword>
<dbReference type="InterPro" id="IPR046341">
    <property type="entry name" value="SET_dom_sf"/>
</dbReference>
<comment type="caution">
    <text evidence="18">The sequence shown here is derived from an EMBL/GenBank/DDBJ whole genome shotgun (WGS) entry which is preliminary data.</text>
</comment>
<dbReference type="Gene3D" id="2.170.270.10">
    <property type="entry name" value="SET domain"/>
    <property type="match status" value="1"/>
</dbReference>
<dbReference type="CDD" id="cd19169">
    <property type="entry name" value="SET_SETD1"/>
    <property type="match status" value="1"/>
</dbReference>
<feature type="compositionally biased region" description="Basic and acidic residues" evidence="14">
    <location>
        <begin position="998"/>
        <end position="1009"/>
    </location>
</feature>
<feature type="compositionally biased region" description="Polar residues" evidence="14">
    <location>
        <begin position="978"/>
        <end position="992"/>
    </location>
</feature>
<evidence type="ECO:0000256" key="7">
    <source>
        <dbReference type="ARBA" id="ARBA00022884"/>
    </source>
</evidence>
<keyword evidence="10" id="KW-0539">Nucleus</keyword>
<feature type="domain" description="GYF" evidence="16">
    <location>
        <begin position="245"/>
        <end position="298"/>
    </location>
</feature>
<evidence type="ECO:0000256" key="6">
    <source>
        <dbReference type="ARBA" id="ARBA00022853"/>
    </source>
</evidence>
<keyword evidence="8" id="KW-0805">Transcription regulation</keyword>
<feature type="region of interest" description="Disordered" evidence="14">
    <location>
        <begin position="906"/>
        <end position="1020"/>
    </location>
</feature>
<name>A0ABD1BSH1_CARAN</name>
<comment type="catalytic activity">
    <reaction evidence="11">
        <text>L-lysyl(4)-[histone H3] + 3 S-adenosyl-L-methionine = N(6),N(6),N(6)-trimethyl-L-lysyl(4)-[histone H3] + 3 S-adenosyl-L-homocysteine + 3 H(+)</text>
        <dbReference type="Rhea" id="RHEA:60260"/>
        <dbReference type="Rhea" id="RHEA-COMP:15537"/>
        <dbReference type="Rhea" id="RHEA-COMP:15547"/>
        <dbReference type="ChEBI" id="CHEBI:15378"/>
        <dbReference type="ChEBI" id="CHEBI:29969"/>
        <dbReference type="ChEBI" id="CHEBI:57856"/>
        <dbReference type="ChEBI" id="CHEBI:59789"/>
        <dbReference type="ChEBI" id="CHEBI:61961"/>
        <dbReference type="EC" id="2.1.1.354"/>
    </reaction>
</comment>
<feature type="compositionally biased region" description="Basic and acidic residues" evidence="14">
    <location>
        <begin position="740"/>
        <end position="756"/>
    </location>
</feature>
<dbReference type="GO" id="GO:0005634">
    <property type="term" value="C:nucleus"/>
    <property type="evidence" value="ECO:0007669"/>
    <property type="project" value="UniProtKB-SubCell"/>
</dbReference>
<organism evidence="18 19">
    <name type="scientific">Cardamine amara subsp. amara</name>
    <dbReference type="NCBI Taxonomy" id="228776"/>
    <lineage>
        <taxon>Eukaryota</taxon>
        <taxon>Viridiplantae</taxon>
        <taxon>Streptophyta</taxon>
        <taxon>Embryophyta</taxon>
        <taxon>Tracheophyta</taxon>
        <taxon>Spermatophyta</taxon>
        <taxon>Magnoliopsida</taxon>
        <taxon>eudicotyledons</taxon>
        <taxon>Gunneridae</taxon>
        <taxon>Pentapetalae</taxon>
        <taxon>rosids</taxon>
        <taxon>malvids</taxon>
        <taxon>Brassicales</taxon>
        <taxon>Brassicaceae</taxon>
        <taxon>Cardamineae</taxon>
        <taxon>Cardamine</taxon>
    </lineage>
</organism>
<dbReference type="EC" id="2.1.1.354" evidence="2"/>
<evidence type="ECO:0000256" key="2">
    <source>
        <dbReference type="ARBA" id="ARBA00012182"/>
    </source>
</evidence>
<proteinExistence type="predicted"/>
<keyword evidence="6" id="KW-0156">Chromatin regulator</keyword>
<evidence type="ECO:0000256" key="14">
    <source>
        <dbReference type="SAM" id="MobiDB-lite"/>
    </source>
</evidence>
<dbReference type="InterPro" id="IPR003169">
    <property type="entry name" value="GYF"/>
</dbReference>
<dbReference type="SMART" id="SM00317">
    <property type="entry name" value="SET"/>
    <property type="match status" value="1"/>
</dbReference>
<evidence type="ECO:0000259" key="17">
    <source>
        <dbReference type="PROSITE" id="PS50868"/>
    </source>
</evidence>
<evidence type="ECO:0000313" key="18">
    <source>
        <dbReference type="EMBL" id="KAL1220066.1"/>
    </source>
</evidence>
<evidence type="ECO:0000256" key="11">
    <source>
        <dbReference type="ARBA" id="ARBA00047571"/>
    </source>
</evidence>
<keyword evidence="7" id="KW-0694">RNA-binding</keyword>
<feature type="compositionally biased region" description="Polar residues" evidence="14">
    <location>
        <begin position="959"/>
        <end position="970"/>
    </location>
</feature>
<dbReference type="PROSITE" id="PS50280">
    <property type="entry name" value="SET"/>
    <property type="match status" value="1"/>
</dbReference>
<feature type="compositionally biased region" description="Basic and acidic residues" evidence="14">
    <location>
        <begin position="1062"/>
        <end position="1076"/>
    </location>
</feature>
<feature type="compositionally biased region" description="Polar residues" evidence="14">
    <location>
        <begin position="937"/>
        <end position="949"/>
    </location>
</feature>
<evidence type="ECO:0000259" key="16">
    <source>
        <dbReference type="PROSITE" id="PS50829"/>
    </source>
</evidence>
<dbReference type="InterPro" id="IPR035445">
    <property type="entry name" value="GYF-like_dom_sf"/>
</dbReference>
<dbReference type="GO" id="GO:0003723">
    <property type="term" value="F:RNA binding"/>
    <property type="evidence" value="ECO:0007669"/>
    <property type="project" value="UniProtKB-KW"/>
</dbReference>
<reference evidence="18 19" key="1">
    <citation type="submission" date="2024-04" db="EMBL/GenBank/DDBJ databases">
        <title>Genome assembly C_amara_ONT_v2.</title>
        <authorList>
            <person name="Yant L."/>
            <person name="Moore C."/>
            <person name="Slenker M."/>
        </authorList>
    </citation>
    <scope>NUCLEOTIDE SEQUENCE [LARGE SCALE GENOMIC DNA]</scope>
    <source>
        <tissue evidence="18">Leaf</tissue>
    </source>
</reference>
<dbReference type="InterPro" id="IPR044570">
    <property type="entry name" value="Set1-like"/>
</dbReference>
<dbReference type="PROSITE" id="PS50868">
    <property type="entry name" value="POST_SET"/>
    <property type="match status" value="1"/>
</dbReference>
<dbReference type="PANTHER" id="PTHR45814:SF2">
    <property type="entry name" value="HISTONE-LYSINE N-METHYLTRANSFERASE SETD1"/>
    <property type="match status" value="1"/>
</dbReference>
<dbReference type="EMBL" id="JBANAX010000162">
    <property type="protein sequence ID" value="KAL1220066.1"/>
    <property type="molecule type" value="Genomic_DNA"/>
</dbReference>
<dbReference type="InterPro" id="IPR003616">
    <property type="entry name" value="Post-SET_dom"/>
</dbReference>
<evidence type="ECO:0000256" key="13">
    <source>
        <dbReference type="ARBA" id="ARBA00049129"/>
    </source>
</evidence>
<dbReference type="InterPro" id="IPR037841">
    <property type="entry name" value="SET_SETD1A/B"/>
</dbReference>
<feature type="region of interest" description="Disordered" evidence="14">
    <location>
        <begin position="732"/>
        <end position="762"/>
    </location>
</feature>
<dbReference type="InterPro" id="IPR001214">
    <property type="entry name" value="SET_dom"/>
</dbReference>
<dbReference type="GO" id="GO:0140999">
    <property type="term" value="F:histone H3K4 trimethyltransferase activity"/>
    <property type="evidence" value="ECO:0007669"/>
    <property type="project" value="UniProtKB-EC"/>
</dbReference>
<dbReference type="Proteomes" id="UP001558713">
    <property type="component" value="Unassembled WGS sequence"/>
</dbReference>
<dbReference type="SMART" id="SM00508">
    <property type="entry name" value="PostSET"/>
    <property type="match status" value="1"/>
</dbReference>
<feature type="domain" description="SET" evidence="15">
    <location>
        <begin position="1170"/>
        <end position="1287"/>
    </location>
</feature>
<dbReference type="PROSITE" id="PS50829">
    <property type="entry name" value="GYF"/>
    <property type="match status" value="1"/>
</dbReference>
<feature type="compositionally biased region" description="Basic residues" evidence="14">
    <location>
        <begin position="1039"/>
        <end position="1051"/>
    </location>
</feature>
<dbReference type="SUPFAM" id="SSF55277">
    <property type="entry name" value="GYF domain"/>
    <property type="match status" value="2"/>
</dbReference>
<keyword evidence="19" id="KW-1185">Reference proteome</keyword>
<dbReference type="Gene3D" id="3.30.1490.40">
    <property type="match status" value="2"/>
</dbReference>
<comment type="catalytic activity">
    <reaction evidence="13">
        <text>N(6),N(6)-dimethyl-L-lysyl(4)-[histone H3] + S-adenosyl-L-methionine = N(6),N(6),N(6)-trimethyl-L-lysyl(4)-[histone H3] + S-adenosyl-L-homocysteine + H(+)</text>
        <dbReference type="Rhea" id="RHEA:60272"/>
        <dbReference type="Rhea" id="RHEA-COMP:15537"/>
        <dbReference type="Rhea" id="RHEA-COMP:15540"/>
        <dbReference type="ChEBI" id="CHEBI:15378"/>
        <dbReference type="ChEBI" id="CHEBI:57856"/>
        <dbReference type="ChEBI" id="CHEBI:59789"/>
        <dbReference type="ChEBI" id="CHEBI:61961"/>
        <dbReference type="ChEBI" id="CHEBI:61976"/>
    </reaction>
</comment>
<evidence type="ECO:0000259" key="15">
    <source>
        <dbReference type="PROSITE" id="PS50280"/>
    </source>
</evidence>
<sequence>MVAVDSYFLSYGSSTSRRRKKVSTLEPNYLGLGFYSSDVSISGREAAQDYSCDSSGDDLATVSSACCDFNELCGLDSTLEMSCRSNGDCREGEEASDGGAALSLDKSRSGYTMYASGWMYGNQQGQMCGPYTQQQLFDGLSSGFLPEDLLVYPIINGYMPNSVPLKYFKQFPDHIATGFSYLQNGMISVAPPVSSIPVSRSNATDHVTQALPPQTNCSGSVSDQLTMNQEEENMLSSFLSLGSEHACWFLVDDEGRSHGPHSLSELYNWQQHGYVSGAALIRDGENKFRPIMLSSLIGLWKEKYGGANCEESVSGVSFISEVSEELSIQLQSGIMKIARRALLDEIISSVISDFLKAKKSDERLKCDTPRSAAQVGESISSQVINAEKTAVSTTAAIGCKNISNEWYHSHVAAESKCNKSVGSIQNFQTSCSAVSRVLHNHCMQIMWNAVFYDTVATYSTSWRKNKLWVRSPDTSAVDSYCKGSQTICSNNTEAVKSFTCRVDSSSCKPPYLNELDLANAASFRDMSSRKVTSPDSEDIESIIASISEHVAHELFLSLESNLTDYTGIIIEDGANNVGDGKKHVVPASLRFPNDFSDSERLLQEGESSEQITSEDIIANIFLATLETSDSPINDEPDMLDIHEPPPPGCESNIKMPSLSCKFRPLRSKESIPEIEEYVATALCRQKLHSDVMRDWKSLFMKCHLNEIIASQKGSQALAPRKLKTVTRNKKLVQSNTSNKTTEKPRKPCMRSSDKVLVKRSKKVSTDSHSMKEALIVDTSSVDLSVRKPSQQKMRNAGGWDHCIIKDVTKFGKVKVGKDAFSKGICEKSQDVGMADEYDDEPLIRRLRRISKNRTKVLIEHTNDAKSCKEILISAEDSEETIDCKDHKENLSNKSSQKMQKALISKLKRKNMSEVKEEGTKSCNGAVKGKRGDRESTGFATTDKVSPQSISKRRKKDAAKQSQDMSKTTGNPEGKKSACSISQKACKSSQSSVLKRKRSLDEKIPNEPSRRKLPFSSKDPEDAAVKENYHVTLDKLQKVGSKKSKIRRKLLPKHTTESSPIKDLTKDDGSPKPIAKESKKKMLLSIPKSDGCARTSINGWHWHAWSLKASSEERARVRGSSCVHIQHFGSKISSSQNVLSARTNRAKMRNLLAAADGADVLKISQLMARKKRLRFQQSKIHDWGLVALEPIEAEDFVIEYVGELIRSTISEIRERQYEKMGIGSSYLFRLDDGYVIDATKRGGIARFINHSCEPNCYTKIISLEGKKKIFIYAKRHIDTGEEISYNYKFPLEDDKIPCNCGAQKCRGSLN</sequence>
<evidence type="ECO:0000256" key="12">
    <source>
        <dbReference type="ARBA" id="ARBA00047583"/>
    </source>
</evidence>
<protein>
    <recommendedName>
        <fullName evidence="2">[histone H3]-lysine(4) N-trimethyltransferase</fullName>
        <ecNumber evidence="2">2.1.1.354</ecNumber>
    </recommendedName>
</protein>
<keyword evidence="3" id="KW-0489">Methyltransferase</keyword>
<evidence type="ECO:0000256" key="4">
    <source>
        <dbReference type="ARBA" id="ARBA00022679"/>
    </source>
</evidence>
<comment type="catalytic activity">
    <reaction evidence="12">
        <text>N(6)-methyl-L-lysyl(4)-[histone H3] + S-adenosyl-L-methionine = N(6),N(6)-dimethyl-L-lysyl(4)-[histone H3] + S-adenosyl-L-homocysteine + H(+)</text>
        <dbReference type="Rhea" id="RHEA:60268"/>
        <dbReference type="Rhea" id="RHEA-COMP:15540"/>
        <dbReference type="Rhea" id="RHEA-COMP:15543"/>
        <dbReference type="ChEBI" id="CHEBI:15378"/>
        <dbReference type="ChEBI" id="CHEBI:57856"/>
        <dbReference type="ChEBI" id="CHEBI:59789"/>
        <dbReference type="ChEBI" id="CHEBI:61929"/>
        <dbReference type="ChEBI" id="CHEBI:61976"/>
    </reaction>
</comment>
<gene>
    <name evidence="18" type="ORF">V5N11_031797</name>
</gene>
<dbReference type="Pfam" id="PF00856">
    <property type="entry name" value="SET"/>
    <property type="match status" value="1"/>
</dbReference>
<feature type="region of interest" description="Disordered" evidence="14">
    <location>
        <begin position="1038"/>
        <end position="1077"/>
    </location>
</feature>
<feature type="compositionally biased region" description="Basic and acidic residues" evidence="14">
    <location>
        <begin position="910"/>
        <end position="919"/>
    </location>
</feature>
<evidence type="ECO:0000256" key="10">
    <source>
        <dbReference type="ARBA" id="ARBA00023242"/>
    </source>
</evidence>
<evidence type="ECO:0000313" key="19">
    <source>
        <dbReference type="Proteomes" id="UP001558713"/>
    </source>
</evidence>
<keyword evidence="5" id="KW-0949">S-adenosyl-L-methionine</keyword>
<comment type="subcellular location">
    <subcellularLocation>
        <location evidence="1">Nucleus</location>
    </subcellularLocation>
</comment>
<accession>A0ABD1BSH1</accession>
<evidence type="ECO:0000256" key="8">
    <source>
        <dbReference type="ARBA" id="ARBA00023015"/>
    </source>
</evidence>
<evidence type="ECO:0000256" key="3">
    <source>
        <dbReference type="ARBA" id="ARBA00022603"/>
    </source>
</evidence>
<feature type="domain" description="Post-SET" evidence="17">
    <location>
        <begin position="1293"/>
        <end position="1309"/>
    </location>
</feature>
<dbReference type="PANTHER" id="PTHR45814">
    <property type="entry name" value="HISTONE-LYSINE N-METHYLTRANSFERASE SETD1"/>
    <property type="match status" value="1"/>
</dbReference>
<evidence type="ECO:0000256" key="1">
    <source>
        <dbReference type="ARBA" id="ARBA00004123"/>
    </source>
</evidence>